<dbReference type="InterPro" id="IPR020476">
    <property type="entry name" value="Nudix_hydrolase"/>
</dbReference>
<dbReference type="RefSeq" id="WP_233720205.1">
    <property type="nucleotide sequence ID" value="NZ_JAJUWU010000015.1"/>
</dbReference>
<comment type="cofactor">
    <cofactor evidence="1">
        <name>Mg(2+)</name>
        <dbReference type="ChEBI" id="CHEBI:18420"/>
    </cofactor>
</comment>
<dbReference type="Proteomes" id="UP001139035">
    <property type="component" value="Unassembled WGS sequence"/>
</dbReference>
<dbReference type="PROSITE" id="PS00893">
    <property type="entry name" value="NUDIX_BOX"/>
    <property type="match status" value="1"/>
</dbReference>
<evidence type="ECO:0000313" key="5">
    <source>
        <dbReference type="EMBL" id="MCE7029205.1"/>
    </source>
</evidence>
<dbReference type="Pfam" id="PF00293">
    <property type="entry name" value="NUDIX"/>
    <property type="match status" value="1"/>
</dbReference>
<evidence type="ECO:0000313" key="6">
    <source>
        <dbReference type="Proteomes" id="UP001139035"/>
    </source>
</evidence>
<keyword evidence="6" id="KW-1185">Reference proteome</keyword>
<dbReference type="SUPFAM" id="SSF55811">
    <property type="entry name" value="Nudix"/>
    <property type="match status" value="1"/>
</dbReference>
<dbReference type="InterPro" id="IPR000086">
    <property type="entry name" value="NUDIX_hydrolase_dom"/>
</dbReference>
<proteinExistence type="inferred from homology"/>
<dbReference type="InterPro" id="IPR015797">
    <property type="entry name" value="NUDIX_hydrolase-like_dom_sf"/>
</dbReference>
<evidence type="ECO:0000256" key="1">
    <source>
        <dbReference type="ARBA" id="ARBA00001946"/>
    </source>
</evidence>
<comment type="similarity">
    <text evidence="3">Belongs to the Nudix hydrolase family.</text>
</comment>
<dbReference type="PROSITE" id="PS51462">
    <property type="entry name" value="NUDIX"/>
    <property type="match status" value="1"/>
</dbReference>
<dbReference type="AlphaFoldDB" id="A0A9X1P0K5"/>
<dbReference type="CDD" id="cd04673">
    <property type="entry name" value="NUDIX_ADPRase"/>
    <property type="match status" value="1"/>
</dbReference>
<reference evidence="5" key="1">
    <citation type="submission" date="2022-01" db="EMBL/GenBank/DDBJ databases">
        <title>Jiella avicenniae sp. nov., a novel endophytic bacterium isolated from bark of Avicennia marina.</title>
        <authorList>
            <person name="Tuo L."/>
        </authorList>
    </citation>
    <scope>NUCLEOTIDE SEQUENCE</scope>
    <source>
        <strain evidence="5">CBK1P-4</strain>
    </source>
</reference>
<dbReference type="PANTHER" id="PTHR43736">
    <property type="entry name" value="ADP-RIBOSE PYROPHOSPHATASE"/>
    <property type="match status" value="1"/>
</dbReference>
<comment type="caution">
    <text evidence="5">The sequence shown here is derived from an EMBL/GenBank/DDBJ whole genome shotgun (WGS) entry which is preliminary data.</text>
</comment>
<evidence type="ECO:0000256" key="3">
    <source>
        <dbReference type="RuleBase" id="RU003476"/>
    </source>
</evidence>
<evidence type="ECO:0000259" key="4">
    <source>
        <dbReference type="PROSITE" id="PS51462"/>
    </source>
</evidence>
<organism evidence="5 6">
    <name type="scientific">Jiella avicenniae</name>
    <dbReference type="NCBI Taxonomy" id="2907202"/>
    <lineage>
        <taxon>Bacteria</taxon>
        <taxon>Pseudomonadati</taxon>
        <taxon>Pseudomonadota</taxon>
        <taxon>Alphaproteobacteria</taxon>
        <taxon>Hyphomicrobiales</taxon>
        <taxon>Aurantimonadaceae</taxon>
        <taxon>Jiella</taxon>
    </lineage>
</organism>
<gene>
    <name evidence="5" type="ORF">LZD57_14500</name>
</gene>
<dbReference type="EMBL" id="JAJUWU010000015">
    <property type="protein sequence ID" value="MCE7029205.1"/>
    <property type="molecule type" value="Genomic_DNA"/>
</dbReference>
<dbReference type="Gene3D" id="3.90.79.10">
    <property type="entry name" value="Nucleoside Triphosphate Pyrophosphohydrolase"/>
    <property type="match status" value="1"/>
</dbReference>
<keyword evidence="2 3" id="KW-0378">Hydrolase</keyword>
<dbReference type="PANTHER" id="PTHR43736:SF5">
    <property type="entry name" value="NUDIX HYDROLASE DOMAIN-CONTAINING PROTEIN"/>
    <property type="match status" value="1"/>
</dbReference>
<dbReference type="GO" id="GO:0016787">
    <property type="term" value="F:hydrolase activity"/>
    <property type="evidence" value="ECO:0007669"/>
    <property type="project" value="UniProtKB-KW"/>
</dbReference>
<evidence type="ECO:0000256" key="2">
    <source>
        <dbReference type="ARBA" id="ARBA00022801"/>
    </source>
</evidence>
<feature type="domain" description="Nudix hydrolase" evidence="4">
    <location>
        <begin position="1"/>
        <end position="125"/>
    </location>
</feature>
<sequence>MLGVSVCLSKDDAVLLVRRGKAPYRGLWSLPGGGVRFGEALQAAARRELAEETRIVAHDLDFITWHEAIGERSHVVIAVFGGDLAADAMPCAGDDAEDLEIMSLTEIARREAAGGTTPGLVAVIERCLALRRDRSGET</sequence>
<protein>
    <submittedName>
        <fullName evidence="5">NUDIX domain-containing protein</fullName>
    </submittedName>
</protein>
<name>A0A9X1P0K5_9HYPH</name>
<dbReference type="InterPro" id="IPR020084">
    <property type="entry name" value="NUDIX_hydrolase_CS"/>
</dbReference>
<accession>A0A9X1P0K5</accession>
<dbReference type="PRINTS" id="PR00502">
    <property type="entry name" value="NUDIXFAMILY"/>
</dbReference>